<sequence length="505" mass="53109">MNLKFLDATALLEKFRSGEVSPAEVLDAQVAQHDSVNGDRETGINAFTEVLFEEARSQAQAAADIYAKARKTGDDTALRHAPLLGLTVATKEKHGLAGHTLEQGLLAHAGRVAKADHTVVARIREAGGIVHARATSPEFSCATVTHSPMWGITRNPWNLTTSPGGSSGGSGAALAAGMTTLATGSDIAGSTRIPAAFTGNVGYKTPFGRVPGMPPLSADWYRGDGPMARTVADTALLSRIMSGCSSIDHGSWGPGWKDEALTPFEKGLLGANYRNQGPEEALSGLTIGISRNLGNYPVAPSVAAAFETFVQALTQAGAVVLEIELSWTTEWMTETTFSHFGHILAPGMEAEMAGSDAPTAAYTDRFIRDAKEHAAKNSLVASLGFDARVQAELAVAMANVDVLLTPTNAVTHLDAAGDYLDGIEADGKHLGHYWEAHMTSPFNVANRCPVLSVPIGMSDVGVPVGMQIVGHPFEEDIVFRVGHAAEKVVNALGVMPVWGSHMQVG</sequence>
<dbReference type="OrthoDB" id="182039at2"/>
<reference evidence="3 4" key="1">
    <citation type="submission" date="2016-11" db="EMBL/GenBank/DDBJ databases">
        <title>Genome sequencing of Zhihengliuella aestuarii B18 antagonistic to Plasmodiophora brassicae.</title>
        <authorList>
            <person name="Luo Y."/>
        </authorList>
    </citation>
    <scope>NUCLEOTIDE SEQUENCE [LARGE SCALE GENOMIC DNA]</scope>
    <source>
        <strain evidence="3 4">B18</strain>
    </source>
</reference>
<evidence type="ECO:0000313" key="3">
    <source>
        <dbReference type="EMBL" id="APF40768.1"/>
    </source>
</evidence>
<comment type="similarity">
    <text evidence="1">Belongs to the amidase family.</text>
</comment>
<dbReference type="InterPro" id="IPR023631">
    <property type="entry name" value="Amidase_dom"/>
</dbReference>
<dbReference type="GO" id="GO:0003824">
    <property type="term" value="F:catalytic activity"/>
    <property type="evidence" value="ECO:0007669"/>
    <property type="project" value="InterPro"/>
</dbReference>
<dbReference type="PANTHER" id="PTHR11895">
    <property type="entry name" value="TRANSAMIDASE"/>
    <property type="match status" value="1"/>
</dbReference>
<feature type="domain" description="Amidase" evidence="2">
    <location>
        <begin position="43"/>
        <end position="476"/>
    </location>
</feature>
<dbReference type="EMBL" id="CP018135">
    <property type="protein sequence ID" value="APF40768.1"/>
    <property type="molecule type" value="Genomic_DNA"/>
</dbReference>
<dbReference type="InterPro" id="IPR000120">
    <property type="entry name" value="Amidase"/>
</dbReference>
<dbReference type="SUPFAM" id="SSF75304">
    <property type="entry name" value="Amidase signature (AS) enzymes"/>
    <property type="match status" value="1"/>
</dbReference>
<dbReference type="Gene3D" id="3.90.1300.10">
    <property type="entry name" value="Amidase signature (AS) domain"/>
    <property type="match status" value="1"/>
</dbReference>
<dbReference type="RefSeq" id="WP_071894245.1">
    <property type="nucleotide sequence ID" value="NZ_CP018135.1"/>
</dbReference>
<proteinExistence type="inferred from homology"/>
<evidence type="ECO:0000313" key="4">
    <source>
        <dbReference type="Proteomes" id="UP000183530"/>
    </source>
</evidence>
<dbReference type="STRING" id="556325.BHE16_06815"/>
<dbReference type="PANTHER" id="PTHR11895:SF7">
    <property type="entry name" value="GLUTAMYL-TRNA(GLN) AMIDOTRANSFERASE SUBUNIT A, MITOCHONDRIAL"/>
    <property type="match status" value="1"/>
</dbReference>
<gene>
    <name evidence="3" type="ORF">BHE16_06815</name>
</gene>
<dbReference type="InterPro" id="IPR036928">
    <property type="entry name" value="AS_sf"/>
</dbReference>
<accession>A0A1L2ZP23</accession>
<protein>
    <submittedName>
        <fullName evidence="3">Amidase</fullName>
    </submittedName>
</protein>
<dbReference type="Pfam" id="PF01425">
    <property type="entry name" value="Amidase"/>
    <property type="match status" value="1"/>
</dbReference>
<dbReference type="Proteomes" id="UP000183530">
    <property type="component" value="Chromosome"/>
</dbReference>
<dbReference type="KEGG" id="nae:BHE16_06815"/>
<name>A0A1L2ZP23_9MICC</name>
<evidence type="ECO:0000256" key="1">
    <source>
        <dbReference type="ARBA" id="ARBA00009199"/>
    </source>
</evidence>
<keyword evidence="4" id="KW-1185">Reference proteome</keyword>
<evidence type="ECO:0000259" key="2">
    <source>
        <dbReference type="Pfam" id="PF01425"/>
    </source>
</evidence>
<organism evidence="3 4">
    <name type="scientific">Neomicrococcus aestuarii</name>
    <dbReference type="NCBI Taxonomy" id="556325"/>
    <lineage>
        <taxon>Bacteria</taxon>
        <taxon>Bacillati</taxon>
        <taxon>Actinomycetota</taxon>
        <taxon>Actinomycetes</taxon>
        <taxon>Micrococcales</taxon>
        <taxon>Micrococcaceae</taxon>
        <taxon>Neomicrococcus</taxon>
    </lineage>
</organism>
<dbReference type="AlphaFoldDB" id="A0A1L2ZP23"/>